<keyword evidence="4" id="KW-0547">Nucleotide-binding</keyword>
<evidence type="ECO:0000256" key="9">
    <source>
        <dbReference type="SAM" id="MobiDB-lite"/>
    </source>
</evidence>
<dbReference type="GO" id="GO:0016020">
    <property type="term" value="C:membrane"/>
    <property type="evidence" value="ECO:0007669"/>
    <property type="project" value="InterPro"/>
</dbReference>
<evidence type="ECO:0000256" key="3">
    <source>
        <dbReference type="ARBA" id="ARBA00022679"/>
    </source>
</evidence>
<dbReference type="Gene3D" id="3.30.565.10">
    <property type="entry name" value="Histidine kinase-like ATPase, C-terminal domain"/>
    <property type="match status" value="1"/>
</dbReference>
<feature type="transmembrane region" description="Helical" evidence="10">
    <location>
        <begin position="24"/>
        <end position="42"/>
    </location>
</feature>
<dbReference type="Gene3D" id="6.10.340.10">
    <property type="match status" value="1"/>
</dbReference>
<evidence type="ECO:0000256" key="7">
    <source>
        <dbReference type="ARBA" id="ARBA00023012"/>
    </source>
</evidence>
<sequence>MTGRVFRKRLLWPKQERLTLKKRIILIFAAGVIIPFAITTLVSHRTISVILADNLNLGVQSNLHQVQLSLENTISNLNHVSQQLAYPGSVGRLLEQYLAAEQAYDRAALIEDLQSELNLITFTNPTTGFVMYYFADEKRMLFANAGLRGDFDPEELPLLAGYYGISYYGPHISKDRFNDQYVLSALRKVNLPGRDNVYVYMESGFKLTQNILNSDHIVKTSSHLILDNSGRIAYSERPETFAENSFFRPDALIQKKAGGETPSSGLVGNYYWFKGTSNQGWSIVSLIPKSDYEAEKRRWVQIMTMLLLLFLAVGLGTAGLLWKMVYEPLNRFHREMKDVVGSRFDPPSPPSRIPEFQYLQQQFHHMKRQIAELIHEVEQKEKRRADLEVEKLLYQINPHFLMNTLDTAHWLAVINGQKEIDKLLVSLNRLLYYNLGKLGQVSTIREEIDSLRQYLILQQIRYDFDFDVRIRVEDKVLDVPVPRFILQPLVENALYHGLDDDGHIQVDVKREHGMIELVIRDNGGGISETEIRRLLDEQKPAHEKVGMGIGMNYVKRMIESYYEGRAELRLESVPGRGTAVSLLLPDETDEPQKEGSADAERTGRG</sequence>
<keyword evidence="10" id="KW-1133">Transmembrane helix</keyword>
<reference evidence="12 13" key="1">
    <citation type="submission" date="2019-06" db="EMBL/GenBank/DDBJ databases">
        <title>Saccharibacillus brassicae sp. nov., an endophytic bacterium isolated from Chinese cabbage seeds (Brassica pekinensis).</title>
        <authorList>
            <person name="Jiang L."/>
            <person name="Lee J."/>
            <person name="Kim S.W."/>
        </authorList>
    </citation>
    <scope>NUCLEOTIDE SEQUENCE [LARGE SCALE GENOMIC DNA]</scope>
    <source>
        <strain evidence="13">KCTC 43072 / ATSA2</strain>
    </source>
</reference>
<feature type="domain" description="Histidine kinase" evidence="11">
    <location>
        <begin position="485"/>
        <end position="588"/>
    </location>
</feature>
<dbReference type="Pfam" id="PF02518">
    <property type="entry name" value="HATPase_c"/>
    <property type="match status" value="1"/>
</dbReference>
<evidence type="ECO:0000256" key="4">
    <source>
        <dbReference type="ARBA" id="ARBA00022741"/>
    </source>
</evidence>
<evidence type="ECO:0000313" key="13">
    <source>
        <dbReference type="Proteomes" id="UP000316968"/>
    </source>
</evidence>
<dbReference type="InterPro" id="IPR010559">
    <property type="entry name" value="Sig_transdc_His_kin_internal"/>
</dbReference>
<evidence type="ECO:0000256" key="10">
    <source>
        <dbReference type="SAM" id="Phobius"/>
    </source>
</evidence>
<keyword evidence="8" id="KW-0175">Coiled coil</keyword>
<dbReference type="PANTHER" id="PTHR34220:SF7">
    <property type="entry name" value="SENSOR HISTIDINE KINASE YPDA"/>
    <property type="match status" value="1"/>
</dbReference>
<name>A0A4Y6UVA0_SACBS</name>
<keyword evidence="7" id="KW-0902">Two-component regulatory system</keyword>
<dbReference type="InterPro" id="IPR036890">
    <property type="entry name" value="HATPase_C_sf"/>
</dbReference>
<dbReference type="OrthoDB" id="9776552at2"/>
<dbReference type="Pfam" id="PF06580">
    <property type="entry name" value="His_kinase"/>
    <property type="match status" value="1"/>
</dbReference>
<dbReference type="KEGG" id="saca:FFV09_06315"/>
<dbReference type="SUPFAM" id="SSF55874">
    <property type="entry name" value="ATPase domain of HSP90 chaperone/DNA topoisomerase II/histidine kinase"/>
    <property type="match status" value="1"/>
</dbReference>
<accession>A0A4Y6UVA0</accession>
<evidence type="ECO:0000256" key="2">
    <source>
        <dbReference type="ARBA" id="ARBA00012438"/>
    </source>
</evidence>
<feature type="compositionally biased region" description="Basic and acidic residues" evidence="9">
    <location>
        <begin position="590"/>
        <end position="605"/>
    </location>
</feature>
<feature type="region of interest" description="Disordered" evidence="9">
    <location>
        <begin position="579"/>
        <end position="605"/>
    </location>
</feature>
<dbReference type="SMART" id="SM00387">
    <property type="entry name" value="HATPase_c"/>
    <property type="match status" value="1"/>
</dbReference>
<dbReference type="RefSeq" id="WP_141447032.1">
    <property type="nucleotide sequence ID" value="NZ_CP041217.1"/>
</dbReference>
<feature type="coiled-coil region" evidence="8">
    <location>
        <begin position="363"/>
        <end position="390"/>
    </location>
</feature>
<comment type="catalytic activity">
    <reaction evidence="1">
        <text>ATP + protein L-histidine = ADP + protein N-phospho-L-histidine.</text>
        <dbReference type="EC" id="2.7.13.3"/>
    </reaction>
</comment>
<dbReference type="PROSITE" id="PS50109">
    <property type="entry name" value="HIS_KIN"/>
    <property type="match status" value="1"/>
</dbReference>
<keyword evidence="3" id="KW-0808">Transferase</keyword>
<dbReference type="GO" id="GO:0000155">
    <property type="term" value="F:phosphorelay sensor kinase activity"/>
    <property type="evidence" value="ECO:0007669"/>
    <property type="project" value="InterPro"/>
</dbReference>
<keyword evidence="5 12" id="KW-0418">Kinase</keyword>
<dbReference type="AlphaFoldDB" id="A0A4Y6UVA0"/>
<dbReference type="InterPro" id="IPR003594">
    <property type="entry name" value="HATPase_dom"/>
</dbReference>
<keyword evidence="6" id="KW-0067">ATP-binding</keyword>
<dbReference type="PRINTS" id="PR00344">
    <property type="entry name" value="BCTRLSENSOR"/>
</dbReference>
<dbReference type="GO" id="GO:0005524">
    <property type="term" value="F:ATP binding"/>
    <property type="evidence" value="ECO:0007669"/>
    <property type="project" value="UniProtKB-KW"/>
</dbReference>
<evidence type="ECO:0000313" key="12">
    <source>
        <dbReference type="EMBL" id="QDH20508.1"/>
    </source>
</evidence>
<gene>
    <name evidence="12" type="ORF">FFV09_06315</name>
</gene>
<dbReference type="Proteomes" id="UP000316968">
    <property type="component" value="Chromosome"/>
</dbReference>
<keyword evidence="13" id="KW-1185">Reference proteome</keyword>
<evidence type="ECO:0000259" key="11">
    <source>
        <dbReference type="PROSITE" id="PS50109"/>
    </source>
</evidence>
<evidence type="ECO:0000256" key="5">
    <source>
        <dbReference type="ARBA" id="ARBA00022777"/>
    </source>
</evidence>
<dbReference type="PANTHER" id="PTHR34220">
    <property type="entry name" value="SENSOR HISTIDINE KINASE YPDA"/>
    <property type="match status" value="1"/>
</dbReference>
<evidence type="ECO:0000256" key="1">
    <source>
        <dbReference type="ARBA" id="ARBA00000085"/>
    </source>
</evidence>
<dbReference type="InterPro" id="IPR004358">
    <property type="entry name" value="Sig_transdc_His_kin-like_C"/>
</dbReference>
<evidence type="ECO:0000256" key="6">
    <source>
        <dbReference type="ARBA" id="ARBA00022840"/>
    </source>
</evidence>
<feature type="transmembrane region" description="Helical" evidence="10">
    <location>
        <begin position="299"/>
        <end position="322"/>
    </location>
</feature>
<organism evidence="12 13">
    <name type="scientific">Saccharibacillus brassicae</name>
    <dbReference type="NCBI Taxonomy" id="2583377"/>
    <lineage>
        <taxon>Bacteria</taxon>
        <taxon>Bacillati</taxon>
        <taxon>Bacillota</taxon>
        <taxon>Bacilli</taxon>
        <taxon>Bacillales</taxon>
        <taxon>Paenibacillaceae</taxon>
        <taxon>Saccharibacillus</taxon>
    </lineage>
</organism>
<dbReference type="InterPro" id="IPR050640">
    <property type="entry name" value="Bact_2-comp_sensor_kinase"/>
</dbReference>
<keyword evidence="10" id="KW-0472">Membrane</keyword>
<dbReference type="InterPro" id="IPR005467">
    <property type="entry name" value="His_kinase_dom"/>
</dbReference>
<keyword evidence="10" id="KW-0812">Transmembrane</keyword>
<protein>
    <recommendedName>
        <fullName evidence="2">histidine kinase</fullName>
        <ecNumber evidence="2">2.7.13.3</ecNumber>
    </recommendedName>
</protein>
<dbReference type="EC" id="2.7.13.3" evidence="2"/>
<proteinExistence type="predicted"/>
<evidence type="ECO:0000256" key="8">
    <source>
        <dbReference type="SAM" id="Coils"/>
    </source>
</evidence>
<dbReference type="EMBL" id="CP041217">
    <property type="protein sequence ID" value="QDH20508.1"/>
    <property type="molecule type" value="Genomic_DNA"/>
</dbReference>